<dbReference type="PROSITE" id="PS50041">
    <property type="entry name" value="C_TYPE_LECTIN_2"/>
    <property type="match status" value="1"/>
</dbReference>
<evidence type="ECO:0000313" key="7">
    <source>
        <dbReference type="EMBL" id="KAI2663234.1"/>
    </source>
</evidence>
<reference evidence="7 8" key="1">
    <citation type="submission" date="2022-01" db="EMBL/GenBank/DDBJ databases">
        <title>A high-quality chromosome-level genome assembly of rohu carp, Labeo rohita.</title>
        <authorList>
            <person name="Arick M.A. II"/>
            <person name="Hsu C.-Y."/>
            <person name="Magbanua Z."/>
            <person name="Pechanova O."/>
            <person name="Grover C."/>
            <person name="Miller E."/>
            <person name="Thrash A."/>
            <person name="Ezzel L."/>
            <person name="Alam S."/>
            <person name="Benzie J."/>
            <person name="Hamilton M."/>
            <person name="Karsi A."/>
            <person name="Lawrence M.L."/>
            <person name="Peterson D.G."/>
        </authorList>
    </citation>
    <scope>NUCLEOTIDE SEQUENCE [LARGE SCALE GENOMIC DNA]</scope>
    <source>
        <strain evidence="8">BAU-BD-2019</strain>
        <tissue evidence="7">Blood</tissue>
    </source>
</reference>
<keyword evidence="5" id="KW-0472">Membrane</keyword>
<evidence type="ECO:0000256" key="3">
    <source>
        <dbReference type="ARBA" id="ARBA00023180"/>
    </source>
</evidence>
<gene>
    <name evidence="7" type="ORF">H4Q32_011715</name>
</gene>
<name>A0ABQ8MK38_LABRO</name>
<dbReference type="SUPFAM" id="SSF56436">
    <property type="entry name" value="C-type lectin-like"/>
    <property type="match status" value="1"/>
</dbReference>
<keyword evidence="2" id="KW-1015">Disulfide bond</keyword>
<evidence type="ECO:0000256" key="1">
    <source>
        <dbReference type="ARBA" id="ARBA00022734"/>
    </source>
</evidence>
<dbReference type="PANTHER" id="PTHR46490:SF6">
    <property type="entry name" value="ASIALOGLYCOPROTEIN RECEPTOR 1-LIKE-RELATED"/>
    <property type="match status" value="1"/>
</dbReference>
<evidence type="ECO:0000259" key="6">
    <source>
        <dbReference type="PROSITE" id="PS50041"/>
    </source>
</evidence>
<protein>
    <submittedName>
        <fullName evidence="7">C-type lectin domain family 4 member M</fullName>
    </submittedName>
</protein>
<dbReference type="PANTHER" id="PTHR46490">
    <property type="entry name" value="C-TYPE LECTIN DOMAIN FAMILY 12 MEMBER A-RELATED"/>
    <property type="match status" value="1"/>
</dbReference>
<comment type="caution">
    <text evidence="7">The sequence shown here is derived from an EMBL/GenBank/DDBJ whole genome shotgun (WGS) entry which is preliminary data.</text>
</comment>
<sequence>MEHRMGKDKNIYVNVNPINSDRAQKENTGRHQTPQHTGSDYVTIRRYRAAVVCLVLLCVLLLMAVIVLCVHIHTNNANYTRESGEQQINITKLTEEKDQLDFVKKISSNAKVWMGLTDIDVEGTWKWVDGSTLTSRFWDPREPNGQRKENCALTYSPGWADYPCYISVPKRKRHLTLRSEDHGLVNVIWICVPADGLGSEGLTL</sequence>
<dbReference type="Proteomes" id="UP000830375">
    <property type="component" value="Unassembled WGS sequence"/>
</dbReference>
<organism evidence="7 8">
    <name type="scientific">Labeo rohita</name>
    <name type="common">Indian major carp</name>
    <name type="synonym">Cyprinus rohita</name>
    <dbReference type="NCBI Taxonomy" id="84645"/>
    <lineage>
        <taxon>Eukaryota</taxon>
        <taxon>Metazoa</taxon>
        <taxon>Chordata</taxon>
        <taxon>Craniata</taxon>
        <taxon>Vertebrata</taxon>
        <taxon>Euteleostomi</taxon>
        <taxon>Actinopterygii</taxon>
        <taxon>Neopterygii</taxon>
        <taxon>Teleostei</taxon>
        <taxon>Ostariophysi</taxon>
        <taxon>Cypriniformes</taxon>
        <taxon>Cyprinidae</taxon>
        <taxon>Labeoninae</taxon>
        <taxon>Labeonini</taxon>
        <taxon>Labeo</taxon>
    </lineage>
</organism>
<dbReference type="EMBL" id="JACTAM010000006">
    <property type="protein sequence ID" value="KAI2663234.1"/>
    <property type="molecule type" value="Genomic_DNA"/>
</dbReference>
<feature type="region of interest" description="Disordered" evidence="4">
    <location>
        <begin position="16"/>
        <end position="37"/>
    </location>
</feature>
<dbReference type="InterPro" id="IPR016186">
    <property type="entry name" value="C-type_lectin-like/link_sf"/>
</dbReference>
<keyword evidence="3" id="KW-0325">Glycoprotein</keyword>
<keyword evidence="5" id="KW-0812">Transmembrane</keyword>
<feature type="domain" description="C-type lectin" evidence="6">
    <location>
        <begin position="90"/>
        <end position="164"/>
    </location>
</feature>
<feature type="transmembrane region" description="Helical" evidence="5">
    <location>
        <begin position="49"/>
        <end position="73"/>
    </location>
</feature>
<evidence type="ECO:0000313" key="8">
    <source>
        <dbReference type="Proteomes" id="UP000830375"/>
    </source>
</evidence>
<accession>A0ABQ8MK38</accession>
<proteinExistence type="predicted"/>
<keyword evidence="8" id="KW-1185">Reference proteome</keyword>
<dbReference type="Gene3D" id="3.10.100.10">
    <property type="entry name" value="Mannose-Binding Protein A, subunit A"/>
    <property type="match status" value="1"/>
</dbReference>
<evidence type="ECO:0000256" key="4">
    <source>
        <dbReference type="SAM" id="MobiDB-lite"/>
    </source>
</evidence>
<keyword evidence="1" id="KW-0430">Lectin</keyword>
<keyword evidence="5" id="KW-1133">Transmembrane helix</keyword>
<dbReference type="InterPro" id="IPR016187">
    <property type="entry name" value="CTDL_fold"/>
</dbReference>
<dbReference type="InterPro" id="IPR052309">
    <property type="entry name" value="C-type_Lectin_Domain_Fam1"/>
</dbReference>
<dbReference type="InterPro" id="IPR001304">
    <property type="entry name" value="C-type_lectin-like"/>
</dbReference>
<evidence type="ECO:0000256" key="5">
    <source>
        <dbReference type="SAM" id="Phobius"/>
    </source>
</evidence>
<evidence type="ECO:0000256" key="2">
    <source>
        <dbReference type="ARBA" id="ARBA00023157"/>
    </source>
</evidence>
<dbReference type="Pfam" id="PF00059">
    <property type="entry name" value="Lectin_C"/>
    <property type="match status" value="1"/>
</dbReference>